<organism evidence="1 2">
    <name type="scientific">Phytophthora fragariaefolia</name>
    <dbReference type="NCBI Taxonomy" id="1490495"/>
    <lineage>
        <taxon>Eukaryota</taxon>
        <taxon>Sar</taxon>
        <taxon>Stramenopiles</taxon>
        <taxon>Oomycota</taxon>
        <taxon>Peronosporomycetes</taxon>
        <taxon>Peronosporales</taxon>
        <taxon>Peronosporaceae</taxon>
        <taxon>Phytophthora</taxon>
    </lineage>
</organism>
<dbReference type="PANTHER" id="PTHR47150">
    <property type="entry name" value="OS12G0169200 PROTEIN"/>
    <property type="match status" value="1"/>
</dbReference>
<protein>
    <submittedName>
        <fullName evidence="1">Unnamed protein product</fullName>
    </submittedName>
</protein>
<comment type="caution">
    <text evidence="1">The sequence shown here is derived from an EMBL/GenBank/DDBJ whole genome shotgun (WGS) entry which is preliminary data.</text>
</comment>
<evidence type="ECO:0000313" key="2">
    <source>
        <dbReference type="Proteomes" id="UP001165121"/>
    </source>
</evidence>
<dbReference type="AlphaFoldDB" id="A0A9W6XVA2"/>
<dbReference type="EMBL" id="BSXT01001903">
    <property type="protein sequence ID" value="GMF46014.1"/>
    <property type="molecule type" value="Genomic_DNA"/>
</dbReference>
<dbReference type="PANTHER" id="PTHR47150:SF5">
    <property type="entry name" value="OS07G0546750 PROTEIN"/>
    <property type="match status" value="1"/>
</dbReference>
<dbReference type="OrthoDB" id="123774at2759"/>
<dbReference type="InterPro" id="IPR006912">
    <property type="entry name" value="Harbinger_derived_prot"/>
</dbReference>
<proteinExistence type="predicted"/>
<name>A0A9W6XVA2_9STRA</name>
<dbReference type="Proteomes" id="UP001165121">
    <property type="component" value="Unassembled WGS sequence"/>
</dbReference>
<reference evidence="1" key="1">
    <citation type="submission" date="2023-04" db="EMBL/GenBank/DDBJ databases">
        <title>Phytophthora fragariaefolia NBRC 109709.</title>
        <authorList>
            <person name="Ichikawa N."/>
            <person name="Sato H."/>
            <person name="Tonouchi N."/>
        </authorList>
    </citation>
    <scope>NUCLEOTIDE SEQUENCE</scope>
    <source>
        <strain evidence="1">NBRC 109709</strain>
    </source>
</reference>
<evidence type="ECO:0000313" key="1">
    <source>
        <dbReference type="EMBL" id="GMF46014.1"/>
    </source>
</evidence>
<dbReference type="Pfam" id="PF04827">
    <property type="entry name" value="Plant_tran"/>
    <property type="match status" value="1"/>
</dbReference>
<accession>A0A9W6XVA2</accession>
<sequence>MEDLGVCPRLRDAATGDDSDDEFFQLALSIHLVRSSHAFVNLFDLLMRLFATDEFRRRFRMRKNLFETIVAALVADASCNYFQQRLDATGLPGFLPEQKVTCALRMLAYASSADQMDEWMRMAESTALETLKVFCCSIRRLYGSEYLRKPTKYDLEALLDENEVRGFPGMIGSLDCMHWAWENCPTAWAGAYQGKEKEPTIILEAVASKSLWIWHAFFGTPGANNDLNVLEQSTLLDDLVNSTGPQVDVKRAFLLTNASHRILR</sequence>
<gene>
    <name evidence="1" type="ORF">Pfra01_001675800</name>
</gene>
<keyword evidence="2" id="KW-1185">Reference proteome</keyword>